<dbReference type="Proteomes" id="UP000001357">
    <property type="component" value="Unassembled WGS sequence"/>
</dbReference>
<evidence type="ECO:0000313" key="19">
    <source>
        <dbReference type="Proteomes" id="UP000001357"/>
    </source>
</evidence>
<dbReference type="InterPro" id="IPR020471">
    <property type="entry name" value="AKR"/>
</dbReference>
<proteinExistence type="inferred from homology"/>
<evidence type="ECO:0000256" key="7">
    <source>
        <dbReference type="ARBA" id="ARBA00023002"/>
    </source>
</evidence>
<dbReference type="GeneID" id="5892137"/>
<keyword evidence="5" id="KW-0963">Cytoplasm</keyword>
<comment type="subcellular location">
    <subcellularLocation>
        <location evidence="1">Apical cell membrane</location>
    </subcellularLocation>
    <subcellularLocation>
        <location evidence="2">Cytoplasm</location>
        <location evidence="2">Cytosol</location>
    </subcellularLocation>
</comment>
<evidence type="ECO:0000256" key="13">
    <source>
        <dbReference type="ARBA" id="ARBA00048262"/>
    </source>
</evidence>
<dbReference type="InterPro" id="IPR023210">
    <property type="entry name" value="NADP_OxRdtase_dom"/>
</dbReference>
<dbReference type="PROSITE" id="PS00063">
    <property type="entry name" value="ALDOKETO_REDUCTASE_3"/>
    <property type="match status" value="1"/>
</dbReference>
<evidence type="ECO:0000256" key="8">
    <source>
        <dbReference type="ARBA" id="ARBA00023136"/>
    </source>
</evidence>
<dbReference type="GO" id="GO:0005829">
    <property type="term" value="C:cytosol"/>
    <property type="evidence" value="ECO:0000318"/>
    <property type="project" value="GO_Central"/>
</dbReference>
<dbReference type="STRING" id="81824.A9V298"/>
<evidence type="ECO:0000256" key="5">
    <source>
        <dbReference type="ARBA" id="ARBA00022490"/>
    </source>
</evidence>
<gene>
    <name evidence="18" type="ORF">MONBRDRAFT_32881</name>
</gene>
<evidence type="ECO:0000256" key="9">
    <source>
        <dbReference type="ARBA" id="ARBA00024074"/>
    </source>
</evidence>
<protein>
    <recommendedName>
        <fullName evidence="9">alcohol dehydrogenase (NADP(+))</fullName>
        <ecNumber evidence="9">1.1.1.2</ecNumber>
    </recommendedName>
    <alternativeName>
        <fullName evidence="10">S-nitroso-CoA reductase</fullName>
    </alternativeName>
</protein>
<comment type="catalytic activity">
    <reaction evidence="11">
        <text>S-nitroso-CoA + NADPH + H(+) = sulfinamide-CoA + NADP(+)</text>
        <dbReference type="Rhea" id="RHEA:78375"/>
        <dbReference type="ChEBI" id="CHEBI:15378"/>
        <dbReference type="ChEBI" id="CHEBI:57783"/>
        <dbReference type="ChEBI" id="CHEBI:58349"/>
        <dbReference type="ChEBI" id="CHEBI:145546"/>
        <dbReference type="ChEBI" id="CHEBI:145548"/>
    </reaction>
    <physiologicalReaction direction="left-to-right" evidence="11">
        <dbReference type="Rhea" id="RHEA:78376"/>
    </physiologicalReaction>
</comment>
<dbReference type="PRINTS" id="PR00069">
    <property type="entry name" value="ALDKETRDTASE"/>
</dbReference>
<evidence type="ECO:0000259" key="17">
    <source>
        <dbReference type="Pfam" id="PF00248"/>
    </source>
</evidence>
<dbReference type="GO" id="GO:0046185">
    <property type="term" value="P:aldehyde catabolic process"/>
    <property type="evidence" value="ECO:0007669"/>
    <property type="project" value="InterPro"/>
</dbReference>
<evidence type="ECO:0000256" key="2">
    <source>
        <dbReference type="ARBA" id="ARBA00004514"/>
    </source>
</evidence>
<comment type="catalytic activity">
    <reaction evidence="12">
        <text>S-nitrosoglutathione + NADPH + H(+) = S-(hydroxysulfenamide)glutathione + NADP(+)</text>
        <dbReference type="Rhea" id="RHEA:63500"/>
        <dbReference type="ChEBI" id="CHEBI:15378"/>
        <dbReference type="ChEBI" id="CHEBI:57783"/>
        <dbReference type="ChEBI" id="CHEBI:58349"/>
        <dbReference type="ChEBI" id="CHEBI:145544"/>
        <dbReference type="ChEBI" id="CHEBI:229723"/>
    </reaction>
</comment>
<dbReference type="SUPFAM" id="SSF51430">
    <property type="entry name" value="NAD(P)-linked oxidoreductase"/>
    <property type="match status" value="1"/>
</dbReference>
<feature type="active site" description="Proton donor" evidence="14">
    <location>
        <position position="53"/>
    </location>
</feature>
<dbReference type="eggNOG" id="KOG1577">
    <property type="taxonomic scope" value="Eukaryota"/>
</dbReference>
<evidence type="ECO:0000256" key="10">
    <source>
        <dbReference type="ARBA" id="ARBA00044808"/>
    </source>
</evidence>
<evidence type="ECO:0000256" key="6">
    <source>
        <dbReference type="ARBA" id="ARBA00022857"/>
    </source>
</evidence>
<evidence type="ECO:0000256" key="11">
    <source>
        <dbReference type="ARBA" id="ARBA00047706"/>
    </source>
</evidence>
<feature type="domain" description="NADP-dependent oxidoreductase" evidence="17">
    <location>
        <begin position="21"/>
        <end position="294"/>
    </location>
</feature>
<evidence type="ECO:0000256" key="14">
    <source>
        <dbReference type="PIRSR" id="PIRSR000097-1"/>
    </source>
</evidence>
<feature type="binding site" evidence="15">
    <location>
        <position position="114"/>
    </location>
    <ligand>
        <name>substrate</name>
    </ligand>
</feature>
<reference evidence="18 19" key="1">
    <citation type="journal article" date="2008" name="Nature">
        <title>The genome of the choanoflagellate Monosiga brevicollis and the origin of metazoans.</title>
        <authorList>
            <consortium name="JGI Sequencing"/>
            <person name="King N."/>
            <person name="Westbrook M.J."/>
            <person name="Young S.L."/>
            <person name="Kuo A."/>
            <person name="Abedin M."/>
            <person name="Chapman J."/>
            <person name="Fairclough S."/>
            <person name="Hellsten U."/>
            <person name="Isogai Y."/>
            <person name="Letunic I."/>
            <person name="Marr M."/>
            <person name="Pincus D."/>
            <person name="Putnam N."/>
            <person name="Rokas A."/>
            <person name="Wright K.J."/>
            <person name="Zuzow R."/>
            <person name="Dirks W."/>
            <person name="Good M."/>
            <person name="Goodstein D."/>
            <person name="Lemons D."/>
            <person name="Li W."/>
            <person name="Lyons J.B."/>
            <person name="Morris A."/>
            <person name="Nichols S."/>
            <person name="Richter D.J."/>
            <person name="Salamov A."/>
            <person name="Bork P."/>
            <person name="Lim W.A."/>
            <person name="Manning G."/>
            <person name="Miller W.T."/>
            <person name="McGinnis W."/>
            <person name="Shapiro H."/>
            <person name="Tjian R."/>
            <person name="Grigoriev I.V."/>
            <person name="Rokhsar D."/>
        </authorList>
    </citation>
    <scope>NUCLEOTIDE SEQUENCE [LARGE SCALE GENOMIC DNA]</scope>
    <source>
        <strain evidence="19">MX1 / ATCC 50154</strain>
    </source>
</reference>
<dbReference type="OMA" id="MVNQIFL"/>
<evidence type="ECO:0000256" key="4">
    <source>
        <dbReference type="ARBA" id="ARBA00022475"/>
    </source>
</evidence>
<comment type="catalytic activity">
    <reaction evidence="13">
        <text>a primary alcohol + NADP(+) = an aldehyde + NADPH + H(+)</text>
        <dbReference type="Rhea" id="RHEA:15937"/>
        <dbReference type="ChEBI" id="CHEBI:15378"/>
        <dbReference type="ChEBI" id="CHEBI:15734"/>
        <dbReference type="ChEBI" id="CHEBI:17478"/>
        <dbReference type="ChEBI" id="CHEBI:57783"/>
        <dbReference type="ChEBI" id="CHEBI:58349"/>
        <dbReference type="EC" id="1.1.1.2"/>
    </reaction>
</comment>
<accession>A9V298</accession>
<keyword evidence="4" id="KW-1003">Cell membrane</keyword>
<dbReference type="FunFam" id="3.20.20.100:FF:000006">
    <property type="entry name" value="Aldo-keto reductase family 1 member A1"/>
    <property type="match status" value="1"/>
</dbReference>
<comment type="similarity">
    <text evidence="3">Belongs to the aldo/keto reductase family.</text>
</comment>
<name>A9V298_MONBE</name>
<dbReference type="InterPro" id="IPR018170">
    <property type="entry name" value="Aldo/ket_reductase_CS"/>
</dbReference>
<dbReference type="InterPro" id="IPR036812">
    <property type="entry name" value="NAD(P)_OxRdtase_dom_sf"/>
</dbReference>
<keyword evidence="7" id="KW-0560">Oxidoreductase</keyword>
<dbReference type="AlphaFoldDB" id="A9V298"/>
<dbReference type="GO" id="GO:0004032">
    <property type="term" value="F:aldose reductase (NADPH) activity"/>
    <property type="evidence" value="ECO:0000318"/>
    <property type="project" value="GO_Central"/>
</dbReference>
<dbReference type="RefSeq" id="XP_001746813.1">
    <property type="nucleotide sequence ID" value="XM_001746761.1"/>
</dbReference>
<feature type="site" description="Lowers pKa of active site Tyr" evidence="16">
    <location>
        <position position="81"/>
    </location>
</feature>
<dbReference type="InParanoid" id="A9V298"/>
<keyword evidence="8" id="KW-0472">Membrane</keyword>
<keyword evidence="6" id="KW-0521">NADP</keyword>
<evidence type="ECO:0000256" key="12">
    <source>
        <dbReference type="ARBA" id="ARBA00048207"/>
    </source>
</evidence>
<keyword evidence="19" id="KW-1185">Reference proteome</keyword>
<dbReference type="CDD" id="cd19106">
    <property type="entry name" value="AKR_AKR1A1-4"/>
    <property type="match status" value="1"/>
</dbReference>
<dbReference type="PIRSF" id="PIRSF000097">
    <property type="entry name" value="AKR"/>
    <property type="match status" value="1"/>
</dbReference>
<dbReference type="PROSITE" id="PS00062">
    <property type="entry name" value="ALDOKETO_REDUCTASE_2"/>
    <property type="match status" value="1"/>
</dbReference>
<dbReference type="GO" id="GO:0016324">
    <property type="term" value="C:apical plasma membrane"/>
    <property type="evidence" value="ECO:0007669"/>
    <property type="project" value="UniProtKB-SubCell"/>
</dbReference>
<dbReference type="PROSITE" id="PS00798">
    <property type="entry name" value="ALDOKETO_REDUCTASE_1"/>
    <property type="match status" value="1"/>
</dbReference>
<sequence length="326" mass="36198">MTTIEGNNAVLHTGAKMPLVGLGTWKSKPGQVETAVKVALEAGYRHVDCAAVYGNEAEVGQGLKAAFDSGIAREDVFITSKLWNSVHKPELVRGACEQTLKDLGLSYLDLYLIHWPTGFKAGDDKFPRDADGNLIYDETPPVDTWKAMEELVDAGLVKAIGLSNFNSLQIKEVVENARIKPAVLQIESHPYFQNTKLIDFCKAHNIVSTAYSPLGSPDRPWAKEDEPKPLDDAKLKEIAEKYKKSPAQICIKFQAQRGVVVIPKSVTPARIKANFEVFDFTLTDDEMKAIAALDRGFRACMPTKEVDGKVVPRDREHKYYPFDAEF</sequence>
<dbReference type="EMBL" id="CH991555">
    <property type="protein sequence ID" value="EDQ88220.1"/>
    <property type="molecule type" value="Genomic_DNA"/>
</dbReference>
<evidence type="ECO:0000256" key="1">
    <source>
        <dbReference type="ARBA" id="ARBA00004221"/>
    </source>
</evidence>
<dbReference type="Pfam" id="PF00248">
    <property type="entry name" value="Aldo_ket_red"/>
    <property type="match status" value="1"/>
</dbReference>
<evidence type="ECO:0000313" key="18">
    <source>
        <dbReference type="EMBL" id="EDQ88220.1"/>
    </source>
</evidence>
<evidence type="ECO:0000256" key="16">
    <source>
        <dbReference type="PIRSR" id="PIRSR000097-3"/>
    </source>
</evidence>
<evidence type="ECO:0000256" key="3">
    <source>
        <dbReference type="ARBA" id="ARBA00007905"/>
    </source>
</evidence>
<dbReference type="FunCoup" id="A9V298">
    <property type="interactions" value="688"/>
</dbReference>
<dbReference type="KEGG" id="mbr:MONBRDRAFT_32881"/>
<dbReference type="EC" id="1.1.1.2" evidence="9"/>
<organism evidence="18 19">
    <name type="scientific">Monosiga brevicollis</name>
    <name type="common">Choanoflagellate</name>
    <dbReference type="NCBI Taxonomy" id="81824"/>
    <lineage>
        <taxon>Eukaryota</taxon>
        <taxon>Choanoflagellata</taxon>
        <taxon>Craspedida</taxon>
        <taxon>Salpingoecidae</taxon>
        <taxon>Monosiga</taxon>
    </lineage>
</organism>
<dbReference type="Gene3D" id="3.20.20.100">
    <property type="entry name" value="NADP-dependent oxidoreductase domain"/>
    <property type="match status" value="1"/>
</dbReference>
<dbReference type="PANTHER" id="PTHR11732">
    <property type="entry name" value="ALDO/KETO REDUCTASE"/>
    <property type="match status" value="1"/>
</dbReference>
<evidence type="ECO:0000256" key="15">
    <source>
        <dbReference type="PIRSR" id="PIRSR000097-2"/>
    </source>
</evidence>
<dbReference type="InterPro" id="IPR044481">
    <property type="entry name" value="AKR1A"/>
</dbReference>